<name>N9MQJ3_9GAMM</name>
<organism evidence="2 3">
    <name type="scientific">Acinetobacter dispersus</name>
    <dbReference type="NCBI Taxonomy" id="70348"/>
    <lineage>
        <taxon>Bacteria</taxon>
        <taxon>Pseudomonadati</taxon>
        <taxon>Pseudomonadota</taxon>
        <taxon>Gammaproteobacteria</taxon>
        <taxon>Moraxellales</taxon>
        <taxon>Moraxellaceae</taxon>
        <taxon>Acinetobacter</taxon>
    </lineage>
</organism>
<dbReference type="PATRIC" id="fig|1217703.3.peg.2871"/>
<dbReference type="AlphaFoldDB" id="N9MQJ3"/>
<evidence type="ECO:0000313" key="2">
    <source>
        <dbReference type="EMBL" id="ENW93011.1"/>
    </source>
</evidence>
<comment type="caution">
    <text evidence="2">The sequence shown here is derived from an EMBL/GenBank/DDBJ whole genome shotgun (WGS) entry which is preliminary data.</text>
</comment>
<sequence length="66" mass="7587">MIDENKPLDFNNDEEPLDLEDEEFIDDKKENELYNSIPKDGSSVDPAEDVTKHILPEDGEPIEVEK</sequence>
<feature type="compositionally biased region" description="Acidic residues" evidence="1">
    <location>
        <begin position="57"/>
        <end position="66"/>
    </location>
</feature>
<dbReference type="eggNOG" id="ENOG5031RUS">
    <property type="taxonomic scope" value="Bacteria"/>
</dbReference>
<dbReference type="Proteomes" id="UP000013261">
    <property type="component" value="Unassembled WGS sequence"/>
</dbReference>
<dbReference type="OrthoDB" id="6712251at2"/>
<feature type="region of interest" description="Disordered" evidence="1">
    <location>
        <begin position="34"/>
        <end position="66"/>
    </location>
</feature>
<gene>
    <name evidence="2" type="ORF">F904_02954</name>
</gene>
<evidence type="ECO:0000256" key="1">
    <source>
        <dbReference type="SAM" id="MobiDB-lite"/>
    </source>
</evidence>
<keyword evidence="3" id="KW-1185">Reference proteome</keyword>
<evidence type="ECO:0000313" key="3">
    <source>
        <dbReference type="Proteomes" id="UP000013261"/>
    </source>
</evidence>
<dbReference type="EMBL" id="APRL01000013">
    <property type="protein sequence ID" value="ENW93011.1"/>
    <property type="molecule type" value="Genomic_DNA"/>
</dbReference>
<protein>
    <submittedName>
        <fullName evidence="2">Uncharacterized protein</fullName>
    </submittedName>
</protein>
<dbReference type="RefSeq" id="WP_005190750.1">
    <property type="nucleotide sequence ID" value="NZ_CBCSJS010000007.1"/>
</dbReference>
<proteinExistence type="predicted"/>
<accession>N9STU6</accession>
<reference evidence="2 3" key="1">
    <citation type="submission" date="2013-02" db="EMBL/GenBank/DDBJ databases">
        <title>The Genome Sequence of Acinetobacter sp. ANC 4105.</title>
        <authorList>
            <consortium name="The Broad Institute Genome Sequencing Platform"/>
            <consortium name="The Broad Institute Genome Sequencing Center for Infectious Disease"/>
            <person name="Cerqueira G."/>
            <person name="Feldgarden M."/>
            <person name="Courvalin P."/>
            <person name="Perichon B."/>
            <person name="Grillot-Courvalin C."/>
            <person name="Clermont D."/>
            <person name="Rocha E."/>
            <person name="Yoon E.-J."/>
            <person name="Nemec A."/>
            <person name="Walker B."/>
            <person name="Young S.K."/>
            <person name="Zeng Q."/>
            <person name="Gargeya S."/>
            <person name="Fitzgerald M."/>
            <person name="Haas B."/>
            <person name="Abouelleil A."/>
            <person name="Alvarado L."/>
            <person name="Arachchi H.M."/>
            <person name="Berlin A.M."/>
            <person name="Chapman S.B."/>
            <person name="Dewar J."/>
            <person name="Goldberg J."/>
            <person name="Griggs A."/>
            <person name="Gujja S."/>
            <person name="Hansen M."/>
            <person name="Howarth C."/>
            <person name="Imamovic A."/>
            <person name="Larimer J."/>
            <person name="McCowan C."/>
            <person name="Murphy C."/>
            <person name="Neiman D."/>
            <person name="Pearson M."/>
            <person name="Priest M."/>
            <person name="Roberts A."/>
            <person name="Saif S."/>
            <person name="Shea T."/>
            <person name="Sisk P."/>
            <person name="Sykes S."/>
            <person name="Wortman J."/>
            <person name="Nusbaum C."/>
            <person name="Birren B."/>
        </authorList>
    </citation>
    <scope>NUCLEOTIDE SEQUENCE [LARGE SCALE GENOMIC DNA]</scope>
    <source>
        <strain evidence="2 3">ANC 4105</strain>
    </source>
</reference>
<dbReference type="HOGENOM" id="CLU_2821205_0_0_6"/>
<accession>N9MQJ3</accession>